<dbReference type="Proteomes" id="UP000823399">
    <property type="component" value="Unassembled WGS sequence"/>
</dbReference>
<sequence>MPTALSMFKSNTTLQDGWLQAFDAHAVAVQGNLVITTPNMDFVPVFHHFEEETVQACVDGRFGTIDCFQWPQAYNNVFCNSTCIPRKEAFPSPHPLHWAWFTPTQEDFKPIPGNSFPVGTLAVDKVEGLDSLRKLAKKRVQDWRANQQGKNDAVVSRVLSLRHGISRLKTPFTFRDLLMFVTDAQWLFLEIYSFMDWILLAQPRITASDRTAIVNSEWMGTFMHDSDMCNKLYIAGIPPVLLTRPDQIILSIPGGHNHQLHVRHLYGGTTFRDPEPNPLSSSLSAPGSSTAGPSSQPSVAGKALPKHHNKKHRHQPYVKDARPTHHNQSGESIRDKWKDPESPYFLPSMLHWDDALKRCIKDSSCVRTPYVIDRGYRFPEPGLLFGPKLLERLQGYIATWLTCRPIWIVRVDHNPPHNYPSPQLWHDFLGSRISAQSQAAAPKGKAPEKKVLTVAEKCKGMMKDLFGDDMVDSHGDLFAPEGMVEFCGEQVPVASLAHPPQLLAQKITWELFELGFRYELRDLDHHLAKGCWAEDPVGREQLLHAIFPGEAGLVMWSEPFPMTITGCGITP</sequence>
<feature type="compositionally biased region" description="Low complexity" evidence="1">
    <location>
        <begin position="278"/>
        <end position="298"/>
    </location>
</feature>
<dbReference type="OrthoDB" id="2634326at2759"/>
<organism evidence="2 3">
    <name type="scientific">Suillus discolor</name>
    <dbReference type="NCBI Taxonomy" id="1912936"/>
    <lineage>
        <taxon>Eukaryota</taxon>
        <taxon>Fungi</taxon>
        <taxon>Dikarya</taxon>
        <taxon>Basidiomycota</taxon>
        <taxon>Agaricomycotina</taxon>
        <taxon>Agaricomycetes</taxon>
        <taxon>Agaricomycetidae</taxon>
        <taxon>Boletales</taxon>
        <taxon>Suillineae</taxon>
        <taxon>Suillaceae</taxon>
        <taxon>Suillus</taxon>
    </lineage>
</organism>
<feature type="region of interest" description="Disordered" evidence="1">
    <location>
        <begin position="275"/>
        <end position="336"/>
    </location>
</feature>
<name>A0A9P7JP47_9AGAM</name>
<dbReference type="GeneID" id="64704529"/>
<gene>
    <name evidence="2" type="ORF">F5147DRAFT_779282</name>
</gene>
<evidence type="ECO:0000256" key="1">
    <source>
        <dbReference type="SAM" id="MobiDB-lite"/>
    </source>
</evidence>
<protein>
    <submittedName>
        <fullName evidence="2">Uncharacterized protein</fullName>
    </submittedName>
</protein>
<dbReference type="AlphaFoldDB" id="A0A9P7JP47"/>
<feature type="compositionally biased region" description="Basic residues" evidence="1">
    <location>
        <begin position="304"/>
        <end position="316"/>
    </location>
</feature>
<evidence type="ECO:0000313" key="2">
    <source>
        <dbReference type="EMBL" id="KAG2093765.1"/>
    </source>
</evidence>
<keyword evidence="3" id="KW-1185">Reference proteome</keyword>
<comment type="caution">
    <text evidence="2">The sequence shown here is derived from an EMBL/GenBank/DDBJ whole genome shotgun (WGS) entry which is preliminary data.</text>
</comment>
<proteinExistence type="predicted"/>
<dbReference type="RefSeq" id="XP_041287323.1">
    <property type="nucleotide sequence ID" value="XM_041442270.1"/>
</dbReference>
<accession>A0A9P7JP47</accession>
<dbReference type="EMBL" id="JABBWM010000083">
    <property type="protein sequence ID" value="KAG2093765.1"/>
    <property type="molecule type" value="Genomic_DNA"/>
</dbReference>
<evidence type="ECO:0000313" key="3">
    <source>
        <dbReference type="Proteomes" id="UP000823399"/>
    </source>
</evidence>
<reference evidence="2" key="1">
    <citation type="journal article" date="2020" name="New Phytol.">
        <title>Comparative genomics reveals dynamic genome evolution in host specialist ectomycorrhizal fungi.</title>
        <authorList>
            <person name="Lofgren L.A."/>
            <person name="Nguyen N.H."/>
            <person name="Vilgalys R."/>
            <person name="Ruytinx J."/>
            <person name="Liao H.L."/>
            <person name="Branco S."/>
            <person name="Kuo A."/>
            <person name="LaButti K."/>
            <person name="Lipzen A."/>
            <person name="Andreopoulos W."/>
            <person name="Pangilinan J."/>
            <person name="Riley R."/>
            <person name="Hundley H."/>
            <person name="Na H."/>
            <person name="Barry K."/>
            <person name="Grigoriev I.V."/>
            <person name="Stajich J.E."/>
            <person name="Kennedy P.G."/>
        </authorList>
    </citation>
    <scope>NUCLEOTIDE SEQUENCE</scope>
    <source>
        <strain evidence="2">FC423</strain>
    </source>
</reference>